<protein>
    <recommendedName>
        <fullName evidence="4">Membrane-associated kinase regulator 2</fullName>
    </recommendedName>
</protein>
<accession>A0A6G1EE07</accession>
<feature type="region of interest" description="Disordered" evidence="1">
    <location>
        <begin position="204"/>
        <end position="234"/>
    </location>
</feature>
<comment type="caution">
    <text evidence="2">The sequence shown here is derived from an EMBL/GenBank/DDBJ whole genome shotgun (WGS) entry which is preliminary data.</text>
</comment>
<dbReference type="GO" id="GO:0005886">
    <property type="term" value="C:plasma membrane"/>
    <property type="evidence" value="ECO:0007669"/>
    <property type="project" value="InterPro"/>
</dbReference>
<dbReference type="PANTHER" id="PTHR33929">
    <property type="entry name" value="MEMBRANE-ASSOCIATED KINASE REGULATOR 2-RELATED"/>
    <property type="match status" value="1"/>
</dbReference>
<proteinExistence type="predicted"/>
<dbReference type="AlphaFoldDB" id="A0A6G1EE07"/>
<dbReference type="EMBL" id="SPHZ02000003">
    <property type="protein sequence ID" value="KAF0923030.1"/>
    <property type="molecule type" value="Genomic_DNA"/>
</dbReference>
<evidence type="ECO:0000256" key="1">
    <source>
        <dbReference type="SAM" id="MobiDB-lite"/>
    </source>
</evidence>
<organism evidence="2 3">
    <name type="scientific">Oryza meyeriana var. granulata</name>
    <dbReference type="NCBI Taxonomy" id="110450"/>
    <lineage>
        <taxon>Eukaryota</taxon>
        <taxon>Viridiplantae</taxon>
        <taxon>Streptophyta</taxon>
        <taxon>Embryophyta</taxon>
        <taxon>Tracheophyta</taxon>
        <taxon>Spermatophyta</taxon>
        <taxon>Magnoliopsida</taxon>
        <taxon>Liliopsida</taxon>
        <taxon>Poales</taxon>
        <taxon>Poaceae</taxon>
        <taxon>BOP clade</taxon>
        <taxon>Oryzoideae</taxon>
        <taxon>Oryzeae</taxon>
        <taxon>Oryzinae</taxon>
        <taxon>Oryza</taxon>
        <taxon>Oryza meyeriana</taxon>
    </lineage>
</organism>
<name>A0A6G1EE07_9ORYZ</name>
<dbReference type="Proteomes" id="UP000479710">
    <property type="component" value="Unassembled WGS sequence"/>
</dbReference>
<dbReference type="OrthoDB" id="10626574at2759"/>
<reference evidence="2 3" key="1">
    <citation type="submission" date="2019-11" db="EMBL/GenBank/DDBJ databases">
        <title>Whole genome sequence of Oryza granulata.</title>
        <authorList>
            <person name="Li W."/>
        </authorList>
    </citation>
    <scope>NUCLEOTIDE SEQUENCE [LARGE SCALE GENOMIC DNA]</scope>
    <source>
        <strain evidence="3">cv. Menghai</strain>
        <tissue evidence="2">Leaf</tissue>
    </source>
</reference>
<feature type="region of interest" description="Disordered" evidence="1">
    <location>
        <begin position="1"/>
        <end position="34"/>
    </location>
</feature>
<evidence type="ECO:0008006" key="4">
    <source>
        <dbReference type="Google" id="ProtNLM"/>
    </source>
</evidence>
<dbReference type="PANTHER" id="PTHR33929:SF1">
    <property type="entry name" value="MEMBRANE-ASSOCIATED KINASE REGULATOR 2-RELATED"/>
    <property type="match status" value="1"/>
</dbReference>
<gene>
    <name evidence="2" type="ORF">E2562_003268</name>
</gene>
<keyword evidence="3" id="KW-1185">Reference proteome</keyword>
<evidence type="ECO:0000313" key="3">
    <source>
        <dbReference type="Proteomes" id="UP000479710"/>
    </source>
</evidence>
<evidence type="ECO:0000313" key="2">
    <source>
        <dbReference type="EMBL" id="KAF0923030.1"/>
    </source>
</evidence>
<dbReference type="InterPro" id="IPR039619">
    <property type="entry name" value="MAKR2/5"/>
</dbReference>
<sequence length="262" mass="27197">MRSLDDDIRTQSPIAANAMATEEEGTTSNGDVVDDAEEDATSSCFDLDLTAVSGDQWEADFACGDGGGEAAVNVELQVTSAEEADRSAGGVVVLKEALAALGPASRLRGLLLRKLWKSKAVGNLPGGGGAASEEPDGQSLFLATPRSEAYAIAGEERRATTNPKEAARKYLSKITSTLARRRGARDSCSPARHCQATAVAFRSARGGPTGDKTMTSRSSVAAALPTPSRRRDYGSAQHLQDGIESAIAHCKLSLARAATASS</sequence>